<dbReference type="AlphaFoldDB" id="A0AA36FWG4"/>
<dbReference type="EMBL" id="CATQJA010001489">
    <property type="protein sequence ID" value="CAJ0567412.1"/>
    <property type="molecule type" value="Genomic_DNA"/>
</dbReference>
<keyword evidence="2" id="KW-0472">Membrane</keyword>
<accession>A0AA36FWG4</accession>
<comment type="caution">
    <text evidence="3">The sequence shown here is derived from an EMBL/GenBank/DDBJ whole genome shotgun (WGS) entry which is preliminary data.</text>
</comment>
<proteinExistence type="predicted"/>
<evidence type="ECO:0000256" key="1">
    <source>
        <dbReference type="SAM" id="MobiDB-lite"/>
    </source>
</evidence>
<evidence type="ECO:0000313" key="4">
    <source>
        <dbReference type="Proteomes" id="UP001177023"/>
    </source>
</evidence>
<gene>
    <name evidence="3" type="ORF">MSPICULIGERA_LOCUS5965</name>
</gene>
<feature type="region of interest" description="Disordered" evidence="1">
    <location>
        <begin position="130"/>
        <end position="180"/>
    </location>
</feature>
<keyword evidence="2" id="KW-0812">Transmembrane</keyword>
<organism evidence="3 4">
    <name type="scientific">Mesorhabditis spiculigera</name>
    <dbReference type="NCBI Taxonomy" id="96644"/>
    <lineage>
        <taxon>Eukaryota</taxon>
        <taxon>Metazoa</taxon>
        <taxon>Ecdysozoa</taxon>
        <taxon>Nematoda</taxon>
        <taxon>Chromadorea</taxon>
        <taxon>Rhabditida</taxon>
        <taxon>Rhabditina</taxon>
        <taxon>Rhabditomorpha</taxon>
        <taxon>Rhabditoidea</taxon>
        <taxon>Rhabditidae</taxon>
        <taxon>Mesorhabditinae</taxon>
        <taxon>Mesorhabditis</taxon>
    </lineage>
</organism>
<dbReference type="Proteomes" id="UP001177023">
    <property type="component" value="Unassembled WGS sequence"/>
</dbReference>
<reference evidence="3" key="1">
    <citation type="submission" date="2023-06" db="EMBL/GenBank/DDBJ databases">
        <authorList>
            <person name="Delattre M."/>
        </authorList>
    </citation>
    <scope>NUCLEOTIDE SEQUENCE</scope>
    <source>
        <strain evidence="3">AF72</strain>
    </source>
</reference>
<name>A0AA36FWG4_9BILA</name>
<feature type="compositionally biased region" description="Basic and acidic residues" evidence="1">
    <location>
        <begin position="165"/>
        <end position="176"/>
    </location>
</feature>
<evidence type="ECO:0000313" key="3">
    <source>
        <dbReference type="EMBL" id="CAJ0567412.1"/>
    </source>
</evidence>
<keyword evidence="2" id="KW-1133">Transmembrane helix</keyword>
<evidence type="ECO:0000256" key="2">
    <source>
        <dbReference type="SAM" id="Phobius"/>
    </source>
</evidence>
<feature type="non-terminal residue" evidence="3">
    <location>
        <position position="1"/>
    </location>
</feature>
<feature type="transmembrane region" description="Helical" evidence="2">
    <location>
        <begin position="6"/>
        <end position="24"/>
    </location>
</feature>
<feature type="compositionally biased region" description="Low complexity" evidence="1">
    <location>
        <begin position="133"/>
        <end position="151"/>
    </location>
</feature>
<protein>
    <submittedName>
        <fullName evidence="3">Uncharacterized protein</fullName>
    </submittedName>
</protein>
<keyword evidence="4" id="KW-1185">Reference proteome</keyword>
<sequence length="206" mass="22322">MVAPEPLPFFLLLYIFVATVPLTVGQLRNETTVFCDLQIPVGPSSSCQMPTPAWPYPGFHVFYSRLLNGTMYTYSCGIMGVMCVTLNGPTFSANDTQPTLASTPHPDVMAFWKANLAMAPVNNCGGQAFFPPTTTSSTTTTTTRTTRSTTTLRPASWPIPTPKRSSGEEIPGKNDLSKTSAPTPPPFLLCASLLSLVFDRLLHQTI</sequence>